<name>A0A652KYG9_9ACTN</name>
<accession>A0A652KYG9</accession>
<comment type="caution">
    <text evidence="1">The sequence shown here is derived from an EMBL/GenBank/DDBJ whole genome shotgun (WGS) entry which is preliminary data.</text>
</comment>
<dbReference type="RefSeq" id="WP_147984139.1">
    <property type="nucleotide sequence ID" value="NZ_RDBM01000035.1"/>
</dbReference>
<dbReference type="EMBL" id="RDBM01000035">
    <property type="protein sequence ID" value="TXS27968.1"/>
    <property type="molecule type" value="Genomic_DNA"/>
</dbReference>
<evidence type="ECO:0000313" key="1">
    <source>
        <dbReference type="EMBL" id="TXS27968.1"/>
    </source>
</evidence>
<organism evidence="1">
    <name type="scientific">Streptomyces sp. gb1(2016)</name>
    <dbReference type="NCBI Taxonomy" id="1828321"/>
    <lineage>
        <taxon>Bacteria</taxon>
        <taxon>Bacillati</taxon>
        <taxon>Actinomycetota</taxon>
        <taxon>Actinomycetes</taxon>
        <taxon>Kitasatosporales</taxon>
        <taxon>Streptomycetaceae</taxon>
        <taxon>Streptomyces</taxon>
    </lineage>
</organism>
<gene>
    <name evidence="1" type="ORF">EAO74_18620</name>
</gene>
<proteinExistence type="predicted"/>
<dbReference type="AlphaFoldDB" id="A0A652KYG9"/>
<reference evidence="1" key="1">
    <citation type="submission" date="2018-10" db="EMBL/GenBank/DDBJ databases">
        <authorList>
            <person name="Hariharan J."/>
            <person name="Choudoir M.J."/>
            <person name="Diebold P."/>
            <person name="Panke-Buisse K."/>
            <person name="Campbell A.N."/>
            <person name="Buckley D.H."/>
        </authorList>
    </citation>
    <scope>NUCLEOTIDE SEQUENCE</scope>
    <source>
        <strain evidence="1">Gb1</strain>
    </source>
</reference>
<sequence>MDVVIDGFAYTVTVRQEFPQCTNSERSVRLIVEIAHGLTTRSGRRRDRKNRALEQALGMVLAEIEERAVEDVKHRANGEHKRRECESRRRAAVEEAKKLALREQLAAGVRDEAARRSPRRLR</sequence>
<protein>
    <submittedName>
        <fullName evidence="1">Uncharacterized protein</fullName>
    </submittedName>
</protein>